<protein>
    <recommendedName>
        <fullName evidence="4">Lipoprotein</fullName>
    </recommendedName>
</protein>
<reference evidence="2 3" key="1">
    <citation type="submission" date="2016-10" db="EMBL/GenBank/DDBJ databases">
        <authorList>
            <person name="de Groot N.N."/>
        </authorList>
    </citation>
    <scope>NUCLEOTIDE SEQUENCE [LARGE SCALE GENOMIC DNA]</scope>
    <source>
        <strain evidence="2 3">DSM 17862</strain>
    </source>
</reference>
<evidence type="ECO:0000256" key="1">
    <source>
        <dbReference type="SAM" id="SignalP"/>
    </source>
</evidence>
<dbReference type="Proteomes" id="UP000199180">
    <property type="component" value="Unassembled WGS sequence"/>
</dbReference>
<feature type="chain" id="PRO_5011766780" description="Lipoprotein" evidence="1">
    <location>
        <begin position="27"/>
        <end position="94"/>
    </location>
</feature>
<dbReference type="STRING" id="364199.SAMN04489858_107148"/>
<sequence length="94" mass="10188">MLSITRTRMKMAVVALFLTASCGSQEVGQLPATEPESGVPEIVLELAADGQDLSTVRLLPDDGCYWYEHRGQVETTLLPLRARNGAAICRQAQA</sequence>
<dbReference type="OrthoDB" id="7659063at2"/>
<evidence type="ECO:0008006" key="4">
    <source>
        <dbReference type="Google" id="ProtNLM"/>
    </source>
</evidence>
<dbReference type="RefSeq" id="WP_040610620.1">
    <property type="nucleotide sequence ID" value="NZ_FOHO01000007.1"/>
</dbReference>
<dbReference type="AlphaFoldDB" id="A0A1I0G1I5"/>
<evidence type="ECO:0000313" key="3">
    <source>
        <dbReference type="Proteomes" id="UP000199180"/>
    </source>
</evidence>
<accession>A0A1I0G1I5</accession>
<proteinExistence type="predicted"/>
<organism evidence="2 3">
    <name type="scientific">Paracoccus homiensis</name>
    <dbReference type="NCBI Taxonomy" id="364199"/>
    <lineage>
        <taxon>Bacteria</taxon>
        <taxon>Pseudomonadati</taxon>
        <taxon>Pseudomonadota</taxon>
        <taxon>Alphaproteobacteria</taxon>
        <taxon>Rhodobacterales</taxon>
        <taxon>Paracoccaceae</taxon>
        <taxon>Paracoccus</taxon>
    </lineage>
</organism>
<dbReference type="EMBL" id="FOHO01000007">
    <property type="protein sequence ID" value="SET64591.1"/>
    <property type="molecule type" value="Genomic_DNA"/>
</dbReference>
<gene>
    <name evidence="2" type="ORF">SAMN04489858_107148</name>
</gene>
<evidence type="ECO:0000313" key="2">
    <source>
        <dbReference type="EMBL" id="SET64591.1"/>
    </source>
</evidence>
<dbReference type="PROSITE" id="PS51257">
    <property type="entry name" value="PROKAR_LIPOPROTEIN"/>
    <property type="match status" value="1"/>
</dbReference>
<keyword evidence="1" id="KW-0732">Signal</keyword>
<keyword evidence="3" id="KW-1185">Reference proteome</keyword>
<feature type="signal peptide" evidence="1">
    <location>
        <begin position="1"/>
        <end position="26"/>
    </location>
</feature>
<name>A0A1I0G1I5_9RHOB</name>